<feature type="short sequence motif" description="Q motif" evidence="16">
    <location>
        <begin position="105"/>
        <end position="133"/>
    </location>
</feature>
<dbReference type="GO" id="GO:0003724">
    <property type="term" value="F:RNA helicase activity"/>
    <property type="evidence" value="ECO:0007669"/>
    <property type="project" value="UniProtKB-EC"/>
</dbReference>
<dbReference type="SMART" id="SM00487">
    <property type="entry name" value="DEXDc"/>
    <property type="match status" value="1"/>
</dbReference>
<dbReference type="OrthoDB" id="196131at2759"/>
<comment type="caution">
    <text evidence="22">The sequence shown here is derived from an EMBL/GenBank/DDBJ whole genome shotgun (WGS) entry which is preliminary data.</text>
</comment>
<dbReference type="PROSITE" id="PS51194">
    <property type="entry name" value="HELICASE_CTER"/>
    <property type="match status" value="1"/>
</dbReference>
<dbReference type="GO" id="GO:0005524">
    <property type="term" value="F:ATP binding"/>
    <property type="evidence" value="ECO:0007669"/>
    <property type="project" value="UniProtKB-KW"/>
</dbReference>
<evidence type="ECO:0000256" key="16">
    <source>
        <dbReference type="PROSITE-ProRule" id="PRU00552"/>
    </source>
</evidence>
<dbReference type="STRING" id="10195.A0A3M7P3A2"/>
<dbReference type="SMART" id="SM00490">
    <property type="entry name" value="HELICc"/>
    <property type="match status" value="1"/>
</dbReference>
<evidence type="ECO:0000256" key="8">
    <source>
        <dbReference type="ARBA" id="ARBA00023187"/>
    </source>
</evidence>
<keyword evidence="9" id="KW-0539">Nucleus</keyword>
<evidence type="ECO:0000256" key="7">
    <source>
        <dbReference type="ARBA" id="ARBA00022840"/>
    </source>
</evidence>
<evidence type="ECO:0000259" key="19">
    <source>
        <dbReference type="PROSITE" id="PS51192"/>
    </source>
</evidence>
<comment type="similarity">
    <text evidence="10">Belongs to the DEAD box helicase family. DDX23/PRP28 subfamily.</text>
</comment>
<dbReference type="EC" id="3.6.4.13" evidence="2"/>
<feature type="domain" description="DEAD-box RNA helicase Q" evidence="21">
    <location>
        <begin position="105"/>
        <end position="133"/>
    </location>
</feature>
<feature type="non-terminal residue" evidence="22">
    <location>
        <position position="1"/>
    </location>
</feature>
<dbReference type="Pfam" id="PF25430">
    <property type="entry name" value="DDX23"/>
    <property type="match status" value="1"/>
</dbReference>
<dbReference type="InterPro" id="IPR001650">
    <property type="entry name" value="Helicase_C-like"/>
</dbReference>
<dbReference type="AlphaFoldDB" id="A0A3M7P3A2"/>
<evidence type="ECO:0000256" key="2">
    <source>
        <dbReference type="ARBA" id="ARBA00012552"/>
    </source>
</evidence>
<dbReference type="PROSITE" id="PS00039">
    <property type="entry name" value="DEAD_ATP_HELICASE"/>
    <property type="match status" value="1"/>
</dbReference>
<evidence type="ECO:0000256" key="1">
    <source>
        <dbReference type="ARBA" id="ARBA00004123"/>
    </source>
</evidence>
<feature type="domain" description="Helicase C-terminal" evidence="20">
    <location>
        <begin position="351"/>
        <end position="512"/>
    </location>
</feature>
<evidence type="ECO:0000256" key="12">
    <source>
        <dbReference type="ARBA" id="ARBA00055288"/>
    </source>
</evidence>
<dbReference type="PROSITE" id="PS51192">
    <property type="entry name" value="HELICASE_ATP_BIND_1"/>
    <property type="match status" value="1"/>
</dbReference>
<sequence>NELYKKPHEVQFFGRGHVAGIDIKQQKKDQSKFYGDLLDRRRTSDEKIQETSRLQKLANKDAKTKWDERHWSEKPLEEMADRDWRIFKEDFSIVTKGGNIPHGLRGWSEAKLNPEVFKVIQGIGYKEPTPIQRQAIPIGLQNRDIIGVAETGSGKTAAFLIPLLEWIMSLPKIERFEDADQGPYAIILAPTRELAQQIEEETVKFGKQLGIKTVSVIGGLSREEQGFKLRLGCEIVIGTPGRLVDVLENRYLVLNQCTYVVMDEADRMINMGFEQDVQKILDFLPVTNLKPDSEEAENANSLMTNFASKKKYRQTVMFTATMPAPLERLARSYLRRPATVYIGTVGKPTERVQQIVIMCNENEKRNKLVEVLEQGFEPPIIIFVNQKKGADILAKSLDKMGYSACTLHGGKGQEQRDFALSSLKLGNKEILVATDVAGRGIDFKDVSLVINYDMAKSIEDYTHRIGRTGRAGKSGIAITLLTKDDSQLFYELKMAILESPISECPFELLNHPDAQNKPGTIVQKRRRDETVYVN</sequence>
<dbReference type="InterPro" id="IPR011545">
    <property type="entry name" value="DEAD/DEAH_box_helicase_dom"/>
</dbReference>
<dbReference type="Gene3D" id="3.40.50.300">
    <property type="entry name" value="P-loop containing nucleotide triphosphate hydrolases"/>
    <property type="match status" value="2"/>
</dbReference>
<dbReference type="GO" id="GO:0000398">
    <property type="term" value="P:mRNA splicing, via spliceosome"/>
    <property type="evidence" value="ECO:0007669"/>
    <property type="project" value="UniProtKB-ARBA"/>
</dbReference>
<keyword evidence="8" id="KW-0508">mRNA splicing</keyword>
<dbReference type="InterPro" id="IPR014014">
    <property type="entry name" value="RNA_helicase_DEAD_Q_motif"/>
</dbReference>
<dbReference type="GO" id="GO:0016787">
    <property type="term" value="F:hydrolase activity"/>
    <property type="evidence" value="ECO:0007669"/>
    <property type="project" value="UniProtKB-KW"/>
</dbReference>
<name>A0A3M7P3A2_BRAPC</name>
<comment type="subunit">
    <text evidence="13">The phosphorylated form (by SRPK2) is a component of the U4/U6-U5 tri-snRNP complex composed of the U4, U6 and U5 snRNAs and at least PRPF3, PRPF4, PRPF6, PRPF8, PRPF31, SNRNP200, TXNL4A, WDR57, SNRNP40, DDX23, CD2BP2, PPIH, SNU13, EFTUD2, SART1 and USP39. Identified in the spliceosome C complex. Interacts with ERBB4. Interacts with ERCC6.</text>
</comment>
<keyword evidence="7 17" id="KW-0067">ATP-binding</keyword>
<comment type="catalytic activity">
    <reaction evidence="11">
        <text>ATP + H2O = ADP + phosphate + H(+)</text>
        <dbReference type="Rhea" id="RHEA:13065"/>
        <dbReference type="ChEBI" id="CHEBI:15377"/>
        <dbReference type="ChEBI" id="CHEBI:15378"/>
        <dbReference type="ChEBI" id="CHEBI:30616"/>
        <dbReference type="ChEBI" id="CHEBI:43474"/>
        <dbReference type="ChEBI" id="CHEBI:456216"/>
        <dbReference type="EC" id="3.6.4.13"/>
    </reaction>
</comment>
<dbReference type="SUPFAM" id="SSF52540">
    <property type="entry name" value="P-loop containing nucleoside triphosphate hydrolases"/>
    <property type="match status" value="1"/>
</dbReference>
<feature type="region of interest" description="Disordered" evidence="18">
    <location>
        <begin position="515"/>
        <end position="534"/>
    </location>
</feature>
<evidence type="ECO:0000313" key="23">
    <source>
        <dbReference type="Proteomes" id="UP000276133"/>
    </source>
</evidence>
<comment type="function">
    <text evidence="12">Involved in pre-mRNA splicing and its phosphorylated form (by SRPK2) is required for spliceosomal B complex formation. Independently of its spliceosome formation function, required for the suppression of incorrect R-loops formed during transcription; R-loops are composed of a DNA:RNA hybrid and the associated non-template single-stranded DNA.</text>
</comment>
<evidence type="ECO:0000256" key="6">
    <source>
        <dbReference type="ARBA" id="ARBA00022806"/>
    </source>
</evidence>
<dbReference type="CDD" id="cd17945">
    <property type="entry name" value="DEADc_DDX23"/>
    <property type="match status" value="1"/>
</dbReference>
<dbReference type="FunFam" id="3.40.50.300:FF:000322">
    <property type="entry name" value="probable ATP-dependent RNA helicase DDX23"/>
    <property type="match status" value="1"/>
</dbReference>
<evidence type="ECO:0000256" key="3">
    <source>
        <dbReference type="ARBA" id="ARBA00022664"/>
    </source>
</evidence>
<keyword evidence="3" id="KW-0507">mRNA processing</keyword>
<dbReference type="PANTHER" id="PTHR47958">
    <property type="entry name" value="ATP-DEPENDENT RNA HELICASE DBP3"/>
    <property type="match status" value="1"/>
</dbReference>
<dbReference type="PROSITE" id="PS51195">
    <property type="entry name" value="Q_MOTIF"/>
    <property type="match status" value="1"/>
</dbReference>
<accession>A0A3M7P3A2</accession>
<dbReference type="EMBL" id="REGN01013724">
    <property type="protein sequence ID" value="RMZ93545.1"/>
    <property type="molecule type" value="Genomic_DNA"/>
</dbReference>
<proteinExistence type="inferred from homology"/>
<evidence type="ECO:0000259" key="20">
    <source>
        <dbReference type="PROSITE" id="PS51194"/>
    </source>
</evidence>
<reference evidence="22 23" key="1">
    <citation type="journal article" date="2018" name="Sci. Rep.">
        <title>Genomic signatures of local adaptation to the degree of environmental predictability in rotifers.</title>
        <authorList>
            <person name="Franch-Gras L."/>
            <person name="Hahn C."/>
            <person name="Garcia-Roger E.M."/>
            <person name="Carmona M.J."/>
            <person name="Serra M."/>
            <person name="Gomez A."/>
        </authorList>
    </citation>
    <scope>NUCLEOTIDE SEQUENCE [LARGE SCALE GENOMIC DNA]</scope>
    <source>
        <strain evidence="22">HYR1</strain>
    </source>
</reference>
<evidence type="ECO:0000256" key="18">
    <source>
        <dbReference type="SAM" id="MobiDB-lite"/>
    </source>
</evidence>
<organism evidence="22 23">
    <name type="scientific">Brachionus plicatilis</name>
    <name type="common">Marine rotifer</name>
    <name type="synonym">Brachionus muelleri</name>
    <dbReference type="NCBI Taxonomy" id="10195"/>
    <lineage>
        <taxon>Eukaryota</taxon>
        <taxon>Metazoa</taxon>
        <taxon>Spiralia</taxon>
        <taxon>Gnathifera</taxon>
        <taxon>Rotifera</taxon>
        <taxon>Eurotatoria</taxon>
        <taxon>Monogononta</taxon>
        <taxon>Pseudotrocha</taxon>
        <taxon>Ploima</taxon>
        <taxon>Brachionidae</taxon>
        <taxon>Brachionus</taxon>
    </lineage>
</organism>
<dbReference type="FunFam" id="3.40.50.300:FF:000520">
    <property type="entry name" value="probable ATP-dependent RNA helicase DDX23"/>
    <property type="match status" value="1"/>
</dbReference>
<evidence type="ECO:0000256" key="15">
    <source>
        <dbReference type="ARBA" id="ARBA00075448"/>
    </source>
</evidence>
<dbReference type="CDD" id="cd18787">
    <property type="entry name" value="SF2_C_DEAD"/>
    <property type="match status" value="1"/>
</dbReference>
<evidence type="ECO:0000256" key="14">
    <source>
        <dbReference type="ARBA" id="ARBA00072905"/>
    </source>
</evidence>
<dbReference type="InterPro" id="IPR014001">
    <property type="entry name" value="Helicase_ATP-bd"/>
</dbReference>
<evidence type="ECO:0000256" key="4">
    <source>
        <dbReference type="ARBA" id="ARBA00022741"/>
    </source>
</evidence>
<keyword evidence="5 17" id="KW-0378">Hydrolase</keyword>
<evidence type="ECO:0000256" key="10">
    <source>
        <dbReference type="ARBA" id="ARBA00037954"/>
    </source>
</evidence>
<keyword evidence="4 17" id="KW-0547">Nucleotide-binding</keyword>
<keyword evidence="6 17" id="KW-0347">Helicase</keyword>
<dbReference type="Proteomes" id="UP000276133">
    <property type="component" value="Unassembled WGS sequence"/>
</dbReference>
<evidence type="ECO:0000256" key="9">
    <source>
        <dbReference type="ARBA" id="ARBA00023242"/>
    </source>
</evidence>
<protein>
    <recommendedName>
        <fullName evidence="14">Probable ATP-dependent RNA helicase DDX23</fullName>
        <ecNumber evidence="2">3.6.4.13</ecNumber>
    </recommendedName>
    <alternativeName>
        <fullName evidence="15">DEAD box protein 23</fullName>
    </alternativeName>
</protein>
<evidence type="ECO:0000313" key="22">
    <source>
        <dbReference type="EMBL" id="RMZ93545.1"/>
    </source>
</evidence>
<dbReference type="GO" id="GO:0003676">
    <property type="term" value="F:nucleic acid binding"/>
    <property type="evidence" value="ECO:0007669"/>
    <property type="project" value="InterPro"/>
</dbReference>
<dbReference type="InterPro" id="IPR027417">
    <property type="entry name" value="P-loop_NTPase"/>
</dbReference>
<dbReference type="GO" id="GO:0005634">
    <property type="term" value="C:nucleus"/>
    <property type="evidence" value="ECO:0007669"/>
    <property type="project" value="UniProtKB-SubCell"/>
</dbReference>
<evidence type="ECO:0000256" key="13">
    <source>
        <dbReference type="ARBA" id="ARBA00062365"/>
    </source>
</evidence>
<dbReference type="InterPro" id="IPR000629">
    <property type="entry name" value="RNA-helicase_DEAD-box_CS"/>
</dbReference>
<evidence type="ECO:0000256" key="17">
    <source>
        <dbReference type="RuleBase" id="RU000492"/>
    </source>
</evidence>
<comment type="subcellular location">
    <subcellularLocation>
        <location evidence="1">Nucleus</location>
    </subcellularLocation>
</comment>
<gene>
    <name evidence="22" type="ORF">BpHYR1_034001</name>
</gene>
<evidence type="ECO:0000256" key="11">
    <source>
        <dbReference type="ARBA" id="ARBA00047984"/>
    </source>
</evidence>
<dbReference type="Pfam" id="PF00270">
    <property type="entry name" value="DEAD"/>
    <property type="match status" value="1"/>
</dbReference>
<dbReference type="Pfam" id="PF00271">
    <property type="entry name" value="Helicase_C"/>
    <property type="match status" value="1"/>
</dbReference>
<feature type="domain" description="Helicase ATP-binding" evidence="19">
    <location>
        <begin position="136"/>
        <end position="340"/>
    </location>
</feature>
<evidence type="ECO:0000259" key="21">
    <source>
        <dbReference type="PROSITE" id="PS51195"/>
    </source>
</evidence>
<keyword evidence="23" id="KW-1185">Reference proteome</keyword>
<evidence type="ECO:0000256" key="5">
    <source>
        <dbReference type="ARBA" id="ARBA00022801"/>
    </source>
</evidence>
<dbReference type="InterPro" id="IPR057479">
    <property type="entry name" value="PRP28/DDX23-like_helical"/>
</dbReference>